<dbReference type="Proteomes" id="UP000078542">
    <property type="component" value="Unassembled WGS sequence"/>
</dbReference>
<evidence type="ECO:0000256" key="1">
    <source>
        <dbReference type="SAM" id="MobiDB-lite"/>
    </source>
</evidence>
<feature type="region of interest" description="Disordered" evidence="1">
    <location>
        <begin position="83"/>
        <end position="111"/>
    </location>
</feature>
<name>A0A195CMC4_9HYME</name>
<dbReference type="EMBL" id="KQ977622">
    <property type="protein sequence ID" value="KYN01234.1"/>
    <property type="molecule type" value="Genomic_DNA"/>
</dbReference>
<organism evidence="2 3">
    <name type="scientific">Cyphomyrmex costatus</name>
    <dbReference type="NCBI Taxonomy" id="456900"/>
    <lineage>
        <taxon>Eukaryota</taxon>
        <taxon>Metazoa</taxon>
        <taxon>Ecdysozoa</taxon>
        <taxon>Arthropoda</taxon>
        <taxon>Hexapoda</taxon>
        <taxon>Insecta</taxon>
        <taxon>Pterygota</taxon>
        <taxon>Neoptera</taxon>
        <taxon>Endopterygota</taxon>
        <taxon>Hymenoptera</taxon>
        <taxon>Apocrita</taxon>
        <taxon>Aculeata</taxon>
        <taxon>Formicoidea</taxon>
        <taxon>Formicidae</taxon>
        <taxon>Myrmicinae</taxon>
        <taxon>Cyphomyrmex</taxon>
    </lineage>
</organism>
<accession>A0A195CMC4</accession>
<feature type="compositionally biased region" description="Basic and acidic residues" evidence="1">
    <location>
        <begin position="181"/>
        <end position="192"/>
    </location>
</feature>
<reference evidence="2 3" key="1">
    <citation type="submission" date="2016-03" db="EMBL/GenBank/DDBJ databases">
        <title>Cyphomyrmex costatus WGS genome.</title>
        <authorList>
            <person name="Nygaard S."/>
            <person name="Hu H."/>
            <person name="Boomsma J."/>
            <person name="Zhang G."/>
        </authorList>
    </citation>
    <scope>NUCLEOTIDE SEQUENCE [LARGE SCALE GENOMIC DNA]</scope>
    <source>
        <strain evidence="2">MS0001</strain>
        <tissue evidence="2">Whole body</tissue>
    </source>
</reference>
<evidence type="ECO:0000313" key="2">
    <source>
        <dbReference type="EMBL" id="KYN01234.1"/>
    </source>
</evidence>
<gene>
    <name evidence="2" type="ORF">ALC62_07853</name>
</gene>
<feature type="compositionally biased region" description="Polar residues" evidence="1">
    <location>
        <begin position="95"/>
        <end position="104"/>
    </location>
</feature>
<sequence length="520" mass="58502">MRGNRRTKNTFVAVESRSLTESDGWRVRAANPRFLPTTRDRPELAANASRAFCGIPGQLFEANVRERGYGATGPAENLVNSRRRMSNARRKEGNARTNYGGTCENSRRTNDRECRRIPERRRVWIVEVVLRSEAKPMTGAQARRQAGKEAGRSHQAVARRKAARQREREGDGKEEDAWSGQDRRANGGHRTEMASGSAFQYSTLATLGHPTSSDPPPPSSCSSASSASLSFLYPHLILLHSLASLSFFFCLSRAALSLVSRSSRWGNVAAAANDNHATAALCERPLTCRCTHRRERRIARNKAPRFVADAVANGCAVTGPHSTEPRMRDATHSIVFYILLGRFSPRLLDDKSYEINRRLVFVMKLLGVLMDFSQGFSNSLYYAAVENIYIRAKAISDILRYQFHGFMEHGIPLSRRAPLVHIARISREEWRPLVAVVRVRYYISKARFDGPEREKVTTQREPIFSTAAQCISRYEYLKTGDHPRVAVPPFRAIEFYETRGVRSARLNSRASVEISRGTPT</sequence>
<evidence type="ECO:0000313" key="3">
    <source>
        <dbReference type="Proteomes" id="UP000078542"/>
    </source>
</evidence>
<dbReference type="AlphaFoldDB" id="A0A195CMC4"/>
<feature type="region of interest" description="Disordered" evidence="1">
    <location>
        <begin position="136"/>
        <end position="195"/>
    </location>
</feature>
<keyword evidence="3" id="KW-1185">Reference proteome</keyword>
<proteinExistence type="predicted"/>
<protein>
    <submittedName>
        <fullName evidence="2">Uncharacterized protein</fullName>
    </submittedName>
</protein>